<organism evidence="1 2">
    <name type="scientific">Coniosporium uncinatum</name>
    <dbReference type="NCBI Taxonomy" id="93489"/>
    <lineage>
        <taxon>Eukaryota</taxon>
        <taxon>Fungi</taxon>
        <taxon>Dikarya</taxon>
        <taxon>Ascomycota</taxon>
        <taxon>Pezizomycotina</taxon>
        <taxon>Dothideomycetes</taxon>
        <taxon>Dothideomycetes incertae sedis</taxon>
        <taxon>Coniosporium</taxon>
    </lineage>
</organism>
<sequence length="336" mass="36684">MNVLPEFIPYTGPPAPKPSRRRARKDASSITDEWTDIDTVLEAKRGPSAEADYEEILTPTMQRAKSMGLLDSGMFTHDNPVVIEDGSADTDSEDDLPPLEEVTHGSTNRERNLDADLDGTQTNNQAKGFDCIADSQTNSSGGQSLSKAIARVDDGTAQKKNCDEDPNIGAPPFSRQNKRKRSQSCDDYDFDSQMADSSSEQSHEDLHWAKRQKPSHPSRNGLVPNCPSISGHDCPVPHYDTFLEMDSSNGNNASNDNGDKDNEDTGHIDSDYDVRNEDGDGDDCDGHDDRAHSNKLLESTVCLALSSRQVSNGRHDDVPPHKVGALGREDDSGEAE</sequence>
<name>A0ACC3DBX6_9PEZI</name>
<dbReference type="Proteomes" id="UP001186974">
    <property type="component" value="Unassembled WGS sequence"/>
</dbReference>
<accession>A0ACC3DBX6</accession>
<dbReference type="EMBL" id="JAWDJW010006394">
    <property type="protein sequence ID" value="KAK3064932.1"/>
    <property type="molecule type" value="Genomic_DNA"/>
</dbReference>
<reference evidence="1" key="1">
    <citation type="submission" date="2024-09" db="EMBL/GenBank/DDBJ databases">
        <title>Black Yeasts Isolated from many extreme environments.</title>
        <authorList>
            <person name="Coleine C."/>
            <person name="Stajich J.E."/>
            <person name="Selbmann L."/>
        </authorList>
    </citation>
    <scope>NUCLEOTIDE SEQUENCE</scope>
    <source>
        <strain evidence="1">CCFEE 5737</strain>
    </source>
</reference>
<keyword evidence="2" id="KW-1185">Reference proteome</keyword>
<evidence type="ECO:0000313" key="1">
    <source>
        <dbReference type="EMBL" id="KAK3064932.1"/>
    </source>
</evidence>
<comment type="caution">
    <text evidence="1">The sequence shown here is derived from an EMBL/GenBank/DDBJ whole genome shotgun (WGS) entry which is preliminary data.</text>
</comment>
<gene>
    <name evidence="1" type="ORF">LTS18_002094</name>
</gene>
<proteinExistence type="predicted"/>
<protein>
    <submittedName>
        <fullName evidence="1">Uncharacterized protein</fullName>
    </submittedName>
</protein>
<evidence type="ECO:0000313" key="2">
    <source>
        <dbReference type="Proteomes" id="UP001186974"/>
    </source>
</evidence>